<sequence length="232" mass="25219">MLCNSFVEISASKVFVVCRSQNPELSFFHSTDGNGVGGVANVDEGNLLWLLLRQICLEHTVTHSSSGDLIDDSHRIQAGNVASISCRSSLLLSVPDRNSQTDIGDVALGFLGSNVFQFIQVHGNQLNRCKLLFLSKISHLCCSISVFVDQRTGKKLLLNFEIRRISVQSKNSFQVVDCVFQVGCLLCLSCLTNGSISHAKPNDSWGASVGNFIHNNINTSVLRNSDNGAMVS</sequence>
<comment type="caution">
    <text evidence="1">The sequence shown here is derived from an EMBL/GenBank/DDBJ whole genome shotgun (WGS) entry which is preliminary data.</text>
</comment>
<reference evidence="1" key="2">
    <citation type="submission" date="2021-01" db="EMBL/GenBank/DDBJ databases">
        <authorList>
            <person name="Schikora-Tamarit M.A."/>
        </authorList>
    </citation>
    <scope>NUCLEOTIDE SEQUENCE</scope>
    <source>
        <strain evidence="1">NCAIM Y.01608</strain>
    </source>
</reference>
<reference evidence="1" key="1">
    <citation type="journal article" date="2021" name="Open Biol.">
        <title>Shared evolutionary footprints suggest mitochondrial oxidative damage underlies multiple complex I losses in fungi.</title>
        <authorList>
            <person name="Schikora-Tamarit M.A."/>
            <person name="Marcet-Houben M."/>
            <person name="Nosek J."/>
            <person name="Gabaldon T."/>
        </authorList>
    </citation>
    <scope>NUCLEOTIDE SEQUENCE</scope>
    <source>
        <strain evidence="1">NCAIM Y.01608</strain>
    </source>
</reference>
<dbReference type="Proteomes" id="UP000788993">
    <property type="component" value="Unassembled WGS sequence"/>
</dbReference>
<name>A0A9P8SYU6_9ASCO</name>
<dbReference type="AlphaFoldDB" id="A0A9P8SYU6"/>
<evidence type="ECO:0000313" key="2">
    <source>
        <dbReference type="Proteomes" id="UP000788993"/>
    </source>
</evidence>
<protein>
    <submittedName>
        <fullName evidence="1">Uncharacterized protein</fullName>
    </submittedName>
</protein>
<proteinExistence type="predicted"/>
<gene>
    <name evidence="1" type="ORF">OGATHE_006063</name>
</gene>
<dbReference type="EMBL" id="JAEUBD010001540">
    <property type="protein sequence ID" value="KAH3659180.1"/>
    <property type="molecule type" value="Genomic_DNA"/>
</dbReference>
<evidence type="ECO:0000313" key="1">
    <source>
        <dbReference type="EMBL" id="KAH3659180.1"/>
    </source>
</evidence>
<dbReference type="Pfam" id="PF10712">
    <property type="entry name" value="NAD-GH"/>
    <property type="match status" value="1"/>
</dbReference>
<accession>A0A9P8SYU6</accession>
<dbReference type="InterPro" id="IPR019651">
    <property type="entry name" value="Glutamate_DH_NAD-spec"/>
</dbReference>
<keyword evidence="2" id="KW-1185">Reference proteome</keyword>
<organism evidence="1 2">
    <name type="scientific">Ogataea polymorpha</name>
    <dbReference type="NCBI Taxonomy" id="460523"/>
    <lineage>
        <taxon>Eukaryota</taxon>
        <taxon>Fungi</taxon>
        <taxon>Dikarya</taxon>
        <taxon>Ascomycota</taxon>
        <taxon>Saccharomycotina</taxon>
        <taxon>Pichiomycetes</taxon>
        <taxon>Pichiales</taxon>
        <taxon>Pichiaceae</taxon>
        <taxon>Ogataea</taxon>
    </lineage>
</organism>